<accession>A0ABV7Z8E8</accession>
<comment type="pathway">
    <text evidence="1">Amino-acid biosynthesis; L-asparagine biosynthesis; L-asparagine from L-aspartate (L-Gln route): step 1/1.</text>
</comment>
<name>A0ABV7Z8E8_9DEIO</name>
<dbReference type="PANTHER" id="PTHR43284:SF1">
    <property type="entry name" value="ASPARAGINE SYNTHETASE"/>
    <property type="match status" value="1"/>
</dbReference>
<dbReference type="Gene3D" id="3.40.50.620">
    <property type="entry name" value="HUPs"/>
    <property type="match status" value="1"/>
</dbReference>
<sequence length="598" mass="65043">MPTDFGVQLDWVPHAAVDTAVPADLTGPLQIGPWQVHVSMEGAHRCVCAASGVVSLLHGHLYGTDVTAIPALYRQHGAALGRVLEGAYTLLVLDAQLGTVRVFTDRVGSHRLYAAHDGDHVVLATRADWPGFHPRPLDPAGVAAYLATGTMFGGLTLHHGVRALPRATVALLGRDRLECTEYWTFAPGPLTGGVTEALTRDLAALLREATLRRVPATAGPLHLSLSGGYDSRGLLSMLSGTGRDLHTFSYALGAPGRGTDSSVAAQLARHYGAQHTTISAYGGNLLSTVRHNAQWGQGVTHFCDEADAWALLTTLAPTDVFTGEQPFELCTHPLKTVPEQLKNHHLTGFSPLAWLRDHVPAGHYATLRDAWQAELDMITVRTLNWDHPAQRDLMLMLDQHLPHVLLPWRECYAGRAARVHTPFLDSQVLEFLGRVPLPALADKALFRAALMHLDPQLVRVPIAGRQGYEPDWNAQLIGQRVDVEQSVARRPSRVDELLDPGLIRTLLGGLRHPTRQAVLKAGLRTHLGRLRRTPLGTRVLGVPGLRIGHVDHATFLMRLLTLREADQIVQSRPAPMRRVAAGGPDRPPRPTYSAPAGD</sequence>
<evidence type="ECO:0000256" key="4">
    <source>
        <dbReference type="SAM" id="MobiDB-lite"/>
    </source>
</evidence>
<organism evidence="6 7">
    <name type="scientific">Deinococcus rufus</name>
    <dbReference type="NCBI Taxonomy" id="2136097"/>
    <lineage>
        <taxon>Bacteria</taxon>
        <taxon>Thermotogati</taxon>
        <taxon>Deinococcota</taxon>
        <taxon>Deinococci</taxon>
        <taxon>Deinococcales</taxon>
        <taxon>Deinococcaceae</taxon>
        <taxon>Deinococcus</taxon>
    </lineage>
</organism>
<comment type="caution">
    <text evidence="6">The sequence shown here is derived from an EMBL/GenBank/DDBJ whole genome shotgun (WGS) entry which is preliminary data.</text>
</comment>
<dbReference type="RefSeq" id="WP_322472667.1">
    <property type="nucleotide sequence ID" value="NZ_JBHRZG010000010.1"/>
</dbReference>
<proteinExistence type="predicted"/>
<dbReference type="Gene3D" id="3.60.20.10">
    <property type="entry name" value="Glutamine Phosphoribosylpyrophosphate, subunit 1, domain 1"/>
    <property type="match status" value="1"/>
</dbReference>
<dbReference type="Pfam" id="PF00733">
    <property type="entry name" value="Asn_synthase"/>
    <property type="match status" value="1"/>
</dbReference>
<reference evidence="7" key="1">
    <citation type="journal article" date="2019" name="Int. J. Syst. Evol. Microbiol.">
        <title>The Global Catalogue of Microorganisms (GCM) 10K type strain sequencing project: providing services to taxonomists for standard genome sequencing and annotation.</title>
        <authorList>
            <consortium name="The Broad Institute Genomics Platform"/>
            <consortium name="The Broad Institute Genome Sequencing Center for Infectious Disease"/>
            <person name="Wu L."/>
            <person name="Ma J."/>
        </authorList>
    </citation>
    <scope>NUCLEOTIDE SEQUENCE [LARGE SCALE GENOMIC DNA]</scope>
    <source>
        <strain evidence="7">CCTCC AB 2017081</strain>
    </source>
</reference>
<keyword evidence="7" id="KW-1185">Reference proteome</keyword>
<dbReference type="EC" id="6.3.5.4" evidence="2"/>
<evidence type="ECO:0000313" key="7">
    <source>
        <dbReference type="Proteomes" id="UP001595803"/>
    </source>
</evidence>
<evidence type="ECO:0000256" key="2">
    <source>
        <dbReference type="ARBA" id="ARBA00012737"/>
    </source>
</evidence>
<evidence type="ECO:0000313" key="6">
    <source>
        <dbReference type="EMBL" id="MFC3833240.1"/>
    </source>
</evidence>
<dbReference type="SUPFAM" id="SSF52402">
    <property type="entry name" value="Adenine nucleotide alpha hydrolases-like"/>
    <property type="match status" value="1"/>
</dbReference>
<dbReference type="InterPro" id="IPR051786">
    <property type="entry name" value="ASN_synthetase/amidase"/>
</dbReference>
<protein>
    <recommendedName>
        <fullName evidence="2">asparagine synthase (glutamine-hydrolyzing)</fullName>
        <ecNumber evidence="2">6.3.5.4</ecNumber>
    </recommendedName>
</protein>
<comment type="catalytic activity">
    <reaction evidence="3">
        <text>L-aspartate + L-glutamine + ATP + H2O = L-asparagine + L-glutamate + AMP + diphosphate + H(+)</text>
        <dbReference type="Rhea" id="RHEA:12228"/>
        <dbReference type="ChEBI" id="CHEBI:15377"/>
        <dbReference type="ChEBI" id="CHEBI:15378"/>
        <dbReference type="ChEBI" id="CHEBI:29985"/>
        <dbReference type="ChEBI" id="CHEBI:29991"/>
        <dbReference type="ChEBI" id="CHEBI:30616"/>
        <dbReference type="ChEBI" id="CHEBI:33019"/>
        <dbReference type="ChEBI" id="CHEBI:58048"/>
        <dbReference type="ChEBI" id="CHEBI:58359"/>
        <dbReference type="ChEBI" id="CHEBI:456215"/>
        <dbReference type="EC" id="6.3.5.4"/>
    </reaction>
</comment>
<feature type="domain" description="Asparagine synthetase" evidence="5">
    <location>
        <begin position="202"/>
        <end position="512"/>
    </location>
</feature>
<dbReference type="Proteomes" id="UP001595803">
    <property type="component" value="Unassembled WGS sequence"/>
</dbReference>
<dbReference type="EMBL" id="JBHRZG010000010">
    <property type="protein sequence ID" value="MFC3833240.1"/>
    <property type="molecule type" value="Genomic_DNA"/>
</dbReference>
<dbReference type="InterPro" id="IPR029055">
    <property type="entry name" value="Ntn_hydrolases_N"/>
</dbReference>
<dbReference type="InterPro" id="IPR014729">
    <property type="entry name" value="Rossmann-like_a/b/a_fold"/>
</dbReference>
<evidence type="ECO:0000256" key="3">
    <source>
        <dbReference type="ARBA" id="ARBA00048741"/>
    </source>
</evidence>
<dbReference type="PANTHER" id="PTHR43284">
    <property type="entry name" value="ASPARAGINE SYNTHETASE (GLUTAMINE-HYDROLYZING)"/>
    <property type="match status" value="1"/>
</dbReference>
<dbReference type="SUPFAM" id="SSF56235">
    <property type="entry name" value="N-terminal nucleophile aminohydrolases (Ntn hydrolases)"/>
    <property type="match status" value="1"/>
</dbReference>
<dbReference type="InterPro" id="IPR001962">
    <property type="entry name" value="Asn_synthase"/>
</dbReference>
<feature type="region of interest" description="Disordered" evidence="4">
    <location>
        <begin position="571"/>
        <end position="598"/>
    </location>
</feature>
<gene>
    <name evidence="6" type="ORF">ACFOSB_10255</name>
</gene>
<evidence type="ECO:0000256" key="1">
    <source>
        <dbReference type="ARBA" id="ARBA00005187"/>
    </source>
</evidence>
<evidence type="ECO:0000259" key="5">
    <source>
        <dbReference type="Pfam" id="PF00733"/>
    </source>
</evidence>